<feature type="domain" description="Ribosome maturation factor RimP N-terminal" evidence="4">
    <location>
        <begin position="17"/>
        <end position="87"/>
    </location>
</feature>
<evidence type="ECO:0000313" key="6">
    <source>
        <dbReference type="EMBL" id="MFC6591303.1"/>
    </source>
</evidence>
<dbReference type="Proteomes" id="UP001596297">
    <property type="component" value="Unassembled WGS sequence"/>
</dbReference>
<proteinExistence type="inferred from homology"/>
<evidence type="ECO:0000256" key="3">
    <source>
        <dbReference type="HAMAP-Rule" id="MF_01077"/>
    </source>
</evidence>
<comment type="function">
    <text evidence="3">Required for maturation of 30S ribosomal subunits.</text>
</comment>
<evidence type="ECO:0000259" key="5">
    <source>
        <dbReference type="Pfam" id="PF17384"/>
    </source>
</evidence>
<dbReference type="InterPro" id="IPR028989">
    <property type="entry name" value="RimP_N"/>
</dbReference>
<name>A0ABW1YBG0_9DEIO</name>
<dbReference type="SUPFAM" id="SSF75420">
    <property type="entry name" value="YhbC-like, N-terminal domain"/>
    <property type="match status" value="1"/>
</dbReference>
<gene>
    <name evidence="3 6" type="primary">rimP</name>
    <name evidence="6" type="ORF">ACFP81_04240</name>
</gene>
<sequence length="155" mass="17317">MNAMKTNLQDNLTELSQQLLAPLGYEVLEVQVQNPGRRPTVLVRVDRNDEQPVTVDDLEQVTRAVSAELDAQDPVQGEYRLEIESPGSKRPLTRARHFERMQGLKAKVRSAEHAFTAPIKAVDGELITFGTEGGDVTLRVGEFQSNLAEFPPEHR</sequence>
<dbReference type="NCBIfam" id="NF011239">
    <property type="entry name" value="PRK14645.1"/>
    <property type="match status" value="1"/>
</dbReference>
<comment type="subcellular location">
    <subcellularLocation>
        <location evidence="3">Cytoplasm</location>
    </subcellularLocation>
</comment>
<keyword evidence="7" id="KW-1185">Reference proteome</keyword>
<dbReference type="InterPro" id="IPR035956">
    <property type="entry name" value="RimP_N_sf"/>
</dbReference>
<evidence type="ECO:0000256" key="2">
    <source>
        <dbReference type="ARBA" id="ARBA00022517"/>
    </source>
</evidence>
<comment type="caution">
    <text evidence="6">The sequence shown here is derived from an EMBL/GenBank/DDBJ whole genome shotgun (WGS) entry which is preliminary data.</text>
</comment>
<dbReference type="InterPro" id="IPR028998">
    <property type="entry name" value="RimP_C"/>
</dbReference>
<comment type="similarity">
    <text evidence="3">Belongs to the RimP family.</text>
</comment>
<dbReference type="Pfam" id="PF02576">
    <property type="entry name" value="RimP_N"/>
    <property type="match status" value="1"/>
</dbReference>
<protein>
    <recommendedName>
        <fullName evidence="3">Ribosome maturation factor RimP</fullName>
    </recommendedName>
</protein>
<dbReference type="InterPro" id="IPR003728">
    <property type="entry name" value="Ribosome_maturation_RimP"/>
</dbReference>
<reference evidence="7" key="1">
    <citation type="journal article" date="2019" name="Int. J. Syst. Evol. Microbiol.">
        <title>The Global Catalogue of Microorganisms (GCM) 10K type strain sequencing project: providing services to taxonomists for standard genome sequencing and annotation.</title>
        <authorList>
            <consortium name="The Broad Institute Genomics Platform"/>
            <consortium name="The Broad Institute Genome Sequencing Center for Infectious Disease"/>
            <person name="Wu L."/>
            <person name="Ma J."/>
        </authorList>
    </citation>
    <scope>NUCLEOTIDE SEQUENCE [LARGE SCALE GENOMIC DNA]</scope>
    <source>
        <strain evidence="7">CGMCC 1.15772</strain>
    </source>
</reference>
<dbReference type="HAMAP" id="MF_01077">
    <property type="entry name" value="RimP"/>
    <property type="match status" value="1"/>
</dbReference>
<dbReference type="Pfam" id="PF17384">
    <property type="entry name" value="DUF150_C"/>
    <property type="match status" value="1"/>
</dbReference>
<dbReference type="RefSeq" id="WP_380082305.1">
    <property type="nucleotide sequence ID" value="NZ_JBHSWD010000001.1"/>
</dbReference>
<dbReference type="PANTHER" id="PTHR33867">
    <property type="entry name" value="RIBOSOME MATURATION FACTOR RIMP"/>
    <property type="match status" value="1"/>
</dbReference>
<evidence type="ECO:0000313" key="7">
    <source>
        <dbReference type="Proteomes" id="UP001596297"/>
    </source>
</evidence>
<accession>A0ABW1YBG0</accession>
<dbReference type="PANTHER" id="PTHR33867:SF1">
    <property type="entry name" value="RIBOSOME MATURATION FACTOR RIMP"/>
    <property type="match status" value="1"/>
</dbReference>
<evidence type="ECO:0000259" key="4">
    <source>
        <dbReference type="Pfam" id="PF02576"/>
    </source>
</evidence>
<feature type="domain" description="Ribosome maturation factor RimP C-terminal" evidence="5">
    <location>
        <begin position="92"/>
        <end position="139"/>
    </location>
</feature>
<organism evidence="6 7">
    <name type="scientific">Deinococcus lacus</name>
    <dbReference type="NCBI Taxonomy" id="392561"/>
    <lineage>
        <taxon>Bacteria</taxon>
        <taxon>Thermotogati</taxon>
        <taxon>Deinococcota</taxon>
        <taxon>Deinococci</taxon>
        <taxon>Deinococcales</taxon>
        <taxon>Deinococcaceae</taxon>
        <taxon>Deinococcus</taxon>
    </lineage>
</organism>
<keyword evidence="1 3" id="KW-0963">Cytoplasm</keyword>
<dbReference type="EMBL" id="JBHSWD010000001">
    <property type="protein sequence ID" value="MFC6591303.1"/>
    <property type="molecule type" value="Genomic_DNA"/>
</dbReference>
<evidence type="ECO:0000256" key="1">
    <source>
        <dbReference type="ARBA" id="ARBA00022490"/>
    </source>
</evidence>
<keyword evidence="2 3" id="KW-0690">Ribosome biogenesis</keyword>
<dbReference type="Gene3D" id="3.30.300.70">
    <property type="entry name" value="RimP-like superfamily, N-terminal"/>
    <property type="match status" value="1"/>
</dbReference>